<keyword evidence="2" id="KW-0645">Protease</keyword>
<feature type="domain" description="Ubiquitin-like protease family profile" evidence="6">
    <location>
        <begin position="11"/>
        <end position="202"/>
    </location>
</feature>
<dbReference type="GO" id="GO:0006508">
    <property type="term" value="P:proteolysis"/>
    <property type="evidence" value="ECO:0007669"/>
    <property type="project" value="UniProtKB-KW"/>
</dbReference>
<dbReference type="PANTHER" id="PTHR46468">
    <property type="entry name" value="SENTRIN-SPECIFIC PROTEASE 8"/>
    <property type="match status" value="1"/>
</dbReference>
<dbReference type="AlphaFoldDB" id="A0A7S2U1H3"/>
<dbReference type="Pfam" id="PF02902">
    <property type="entry name" value="Peptidase_C48"/>
    <property type="match status" value="1"/>
</dbReference>
<dbReference type="PROSITE" id="PS50600">
    <property type="entry name" value="ULP_PROTEASE"/>
    <property type="match status" value="1"/>
</dbReference>
<organism evidence="7">
    <name type="scientific">Lotharella oceanica</name>
    <dbReference type="NCBI Taxonomy" id="641309"/>
    <lineage>
        <taxon>Eukaryota</taxon>
        <taxon>Sar</taxon>
        <taxon>Rhizaria</taxon>
        <taxon>Cercozoa</taxon>
        <taxon>Chlorarachniophyceae</taxon>
        <taxon>Lotharella</taxon>
    </lineage>
</organism>
<evidence type="ECO:0000259" key="6">
    <source>
        <dbReference type="PROSITE" id="PS50600"/>
    </source>
</evidence>
<dbReference type="PANTHER" id="PTHR46468:SF1">
    <property type="entry name" value="SENTRIN-SPECIFIC PROTEASE 8"/>
    <property type="match status" value="1"/>
</dbReference>
<reference evidence="7" key="1">
    <citation type="submission" date="2021-01" db="EMBL/GenBank/DDBJ databases">
        <authorList>
            <person name="Corre E."/>
            <person name="Pelletier E."/>
            <person name="Niang G."/>
            <person name="Scheremetjew M."/>
            <person name="Finn R."/>
            <person name="Kale V."/>
            <person name="Holt S."/>
            <person name="Cochrane G."/>
            <person name="Meng A."/>
            <person name="Brown T."/>
            <person name="Cohen L."/>
        </authorList>
    </citation>
    <scope>NUCLEOTIDE SEQUENCE</scope>
    <source>
        <strain evidence="7">CCMP622</strain>
    </source>
</reference>
<evidence type="ECO:0000256" key="2">
    <source>
        <dbReference type="ARBA" id="ARBA00022670"/>
    </source>
</evidence>
<protein>
    <recommendedName>
        <fullName evidence="6">Ubiquitin-like protease family profile domain-containing protein</fullName>
    </recommendedName>
</protein>
<feature type="region of interest" description="Disordered" evidence="5">
    <location>
        <begin position="213"/>
        <end position="252"/>
    </location>
</feature>
<sequence length="252" mass="27636">MSSGIDTFPQVELYTSDIKLCKAPHYLNDNLIGFAFKYLENVMFPKTDFLFVHPGGAFVISHEDDPEDLLDTVNGIGISTEKKLIFFPVNDGGNTSMQFTTSSQGSHWALLVYDSEQRKFFYYDSSGSSNRIPALRLARQLNAVLPCGAPQKNEDSNQTATSSEARVMVVKSSAPIVVESKCPQQTNGYDCGLYAIAVARALAEAQLKSMKVGSSSSTEHLGKVVKPQTASQLRDDIPKWIKATAKNKKPKS</sequence>
<name>A0A7S2U1H3_9EUKA</name>
<dbReference type="SUPFAM" id="SSF54001">
    <property type="entry name" value="Cysteine proteinases"/>
    <property type="match status" value="1"/>
</dbReference>
<dbReference type="InterPro" id="IPR038765">
    <property type="entry name" value="Papain-like_cys_pep_sf"/>
</dbReference>
<dbReference type="GO" id="GO:0008234">
    <property type="term" value="F:cysteine-type peptidase activity"/>
    <property type="evidence" value="ECO:0007669"/>
    <property type="project" value="UniProtKB-KW"/>
</dbReference>
<dbReference type="GO" id="GO:0000338">
    <property type="term" value="P:protein deneddylation"/>
    <property type="evidence" value="ECO:0007669"/>
    <property type="project" value="TreeGrafter"/>
</dbReference>
<evidence type="ECO:0000256" key="3">
    <source>
        <dbReference type="ARBA" id="ARBA00022801"/>
    </source>
</evidence>
<dbReference type="GO" id="GO:0019784">
    <property type="term" value="F:deNEDDylase activity"/>
    <property type="evidence" value="ECO:0007669"/>
    <property type="project" value="InterPro"/>
</dbReference>
<dbReference type="InterPro" id="IPR044613">
    <property type="entry name" value="Nep1/2-like"/>
</dbReference>
<evidence type="ECO:0000313" key="7">
    <source>
        <dbReference type="EMBL" id="CAD9774824.1"/>
    </source>
</evidence>
<keyword evidence="3" id="KW-0378">Hydrolase</keyword>
<gene>
    <name evidence="7" type="ORF">LSP00402_LOCUS18819</name>
</gene>
<evidence type="ECO:0000256" key="4">
    <source>
        <dbReference type="ARBA" id="ARBA00022807"/>
    </source>
</evidence>
<dbReference type="InterPro" id="IPR003653">
    <property type="entry name" value="Peptidase_C48_C"/>
</dbReference>
<dbReference type="EMBL" id="HBHP01030582">
    <property type="protein sequence ID" value="CAD9774824.1"/>
    <property type="molecule type" value="Transcribed_RNA"/>
</dbReference>
<accession>A0A7S2U1H3</accession>
<dbReference type="Gene3D" id="3.40.395.10">
    <property type="entry name" value="Adenoviral Proteinase, Chain A"/>
    <property type="match status" value="1"/>
</dbReference>
<keyword evidence="4" id="KW-0788">Thiol protease</keyword>
<proteinExistence type="inferred from homology"/>
<comment type="similarity">
    <text evidence="1">Belongs to the peptidase C48 family.</text>
</comment>
<evidence type="ECO:0000256" key="1">
    <source>
        <dbReference type="ARBA" id="ARBA00005234"/>
    </source>
</evidence>
<evidence type="ECO:0000256" key="5">
    <source>
        <dbReference type="SAM" id="MobiDB-lite"/>
    </source>
</evidence>